<feature type="region of interest" description="Disordered" evidence="15">
    <location>
        <begin position="157"/>
        <end position="241"/>
    </location>
</feature>
<keyword evidence="6" id="KW-0378">Hydrolase</keyword>
<keyword evidence="5" id="KW-1003">Cell membrane</keyword>
<feature type="region of interest" description="Disordered" evidence="15">
    <location>
        <begin position="333"/>
        <end position="358"/>
    </location>
</feature>
<keyword evidence="16" id="KW-1133">Transmembrane helix</keyword>
<feature type="region of interest" description="Disordered" evidence="15">
    <location>
        <begin position="270"/>
        <end position="294"/>
    </location>
</feature>
<evidence type="ECO:0000256" key="4">
    <source>
        <dbReference type="ARBA" id="ARBA00012780"/>
    </source>
</evidence>
<reference evidence="17" key="1">
    <citation type="submission" date="2022-10" db="EMBL/GenBank/DDBJ databases">
        <title>Culturing micro-colonial fungi from biological soil crusts in the Mojave desert and describing Neophaeococcomyces mojavensis, and introducing the new genera and species Taxawa tesnikishii.</title>
        <authorList>
            <person name="Kurbessoian T."/>
            <person name="Stajich J.E."/>
        </authorList>
    </citation>
    <scope>NUCLEOTIDE SEQUENCE</scope>
    <source>
        <strain evidence="17">TK_1</strain>
    </source>
</reference>
<comment type="function">
    <text evidence="12">Glucanases play a role in cell expansion during growth, in cell-cell fusion during mating, and in spore release during sporulation. This enzyme may be involved in beta-glucan degradation. Active on laminarin and lichenan.</text>
</comment>
<feature type="compositionally biased region" description="Low complexity" evidence="15">
    <location>
        <begin position="346"/>
        <end position="355"/>
    </location>
</feature>
<evidence type="ECO:0000256" key="8">
    <source>
        <dbReference type="ARBA" id="ARBA00023180"/>
    </source>
</evidence>
<evidence type="ECO:0000256" key="1">
    <source>
        <dbReference type="ARBA" id="ARBA00000382"/>
    </source>
</evidence>
<evidence type="ECO:0000256" key="6">
    <source>
        <dbReference type="ARBA" id="ARBA00022801"/>
    </source>
</evidence>
<keyword evidence="11" id="KW-0624">Polysaccharide degradation</keyword>
<protein>
    <recommendedName>
        <fullName evidence="4">glucan endo-1,3-beta-D-glucosidase</fullName>
        <ecNumber evidence="4">3.2.1.39</ecNumber>
    </recommendedName>
    <alternativeName>
        <fullName evidence="14">Endo-1,3-beta-glucanase btgC</fullName>
    </alternativeName>
    <alternativeName>
        <fullName evidence="13">Laminarinase btgC</fullName>
    </alternativeName>
</protein>
<evidence type="ECO:0000256" key="14">
    <source>
        <dbReference type="ARBA" id="ARBA00043078"/>
    </source>
</evidence>
<keyword evidence="18" id="KW-1185">Reference proteome</keyword>
<dbReference type="PANTHER" id="PTHR16631">
    <property type="entry name" value="GLUCAN 1,3-BETA-GLUCOSIDASE"/>
    <property type="match status" value="1"/>
</dbReference>
<feature type="region of interest" description="Disordered" evidence="15">
    <location>
        <begin position="1"/>
        <end position="134"/>
    </location>
</feature>
<evidence type="ECO:0000256" key="10">
    <source>
        <dbReference type="ARBA" id="ARBA00023316"/>
    </source>
</evidence>
<dbReference type="EC" id="3.2.1.39" evidence="4"/>
<evidence type="ECO:0000256" key="12">
    <source>
        <dbReference type="ARBA" id="ARBA00037649"/>
    </source>
</evidence>
<evidence type="ECO:0000313" key="18">
    <source>
        <dbReference type="Proteomes" id="UP001172684"/>
    </source>
</evidence>
<comment type="catalytic activity">
    <reaction evidence="1">
        <text>Hydrolysis of (1-&gt;3)-beta-D-glucosidic linkages in (1-&gt;3)-beta-D-glucans.</text>
        <dbReference type="EC" id="3.2.1.39"/>
    </reaction>
</comment>
<dbReference type="InterPro" id="IPR017853">
    <property type="entry name" value="GH"/>
</dbReference>
<accession>A0ABQ9NYU7</accession>
<evidence type="ECO:0000256" key="15">
    <source>
        <dbReference type="SAM" id="MobiDB-lite"/>
    </source>
</evidence>
<dbReference type="EMBL" id="JAPDRL010000021">
    <property type="protein sequence ID" value="KAJ9666231.1"/>
    <property type="molecule type" value="Genomic_DNA"/>
</dbReference>
<sequence>MAQPQQSYPLHYRDETTLDPRRHSQSQQYDHDPSITPMTSHEALREYDSPPSPPPHFGHLSNVPIPPVPRRAVGSPTRHELPQIPGSTYSQGRQPDTRYWGRDTGNPAQQQYPRRESDTTPGMDNLGERAAGGGIPGLALGVANTNERDSGVQALQGIDTISRTGNGYSGAPGPLERDISNESDLSLPYPNPSFSGRQGLQSNTSYNSYGSGAPLAGAAPGPPSTAIGGNYSTGSLSSGSRHVDSSYAYPDNPYNMYSSTRLATAYPGGPIDPMDIADDGDDGLTSQTPNSKRRSLLSIGRNTRSREGLPIAAAGAVGGAAAAGILSAPGNRDGSGQYAPVPAQADGTGSSGSDGAMEKSEWLNRQTNGNKRLKWIVGTIIVIIIVLAIVGGVVGGVLVNRNKPPASHGQSAADDAKSNGDLGADSAEIKALRNPDLKKVFPGMDYTPLNSQYPDCMHNPPSQNNITRDMAVLSQLTPVIRLYGTDCNQTEMVLHAIDRLGIQDSMKVWLGVWLDKNATTNARQISQMWSVLDTYGAAPFAGVAVGNEVLYREDLTNQELAKVLADTKQNFTDHGFADLPLATSDLGDNWTAELAAEVDVVMANVHPFFAGVTAEAAAGWTWTFWTTHDVVLAPSKEHVVSEVGWPGAGGNNCGGAVCTSDSQGSIAGIEEMNTFMEEWVCGSLTNGTNYFWYVLVSFSSSLGKNTPLHIVYANRLSFANRFEAFDEPWKIRFNRGDENWEDQWGLMDVNRKLKPGVKIPDCGGRRVQ</sequence>
<evidence type="ECO:0000256" key="2">
    <source>
        <dbReference type="ARBA" id="ARBA00004401"/>
    </source>
</evidence>
<organism evidence="17 18">
    <name type="scientific">Coniosporium apollinis</name>
    <dbReference type="NCBI Taxonomy" id="61459"/>
    <lineage>
        <taxon>Eukaryota</taxon>
        <taxon>Fungi</taxon>
        <taxon>Dikarya</taxon>
        <taxon>Ascomycota</taxon>
        <taxon>Pezizomycotina</taxon>
        <taxon>Dothideomycetes</taxon>
        <taxon>Dothideomycetes incertae sedis</taxon>
        <taxon>Coniosporium</taxon>
    </lineage>
</organism>
<feature type="compositionally biased region" description="Polar residues" evidence="15">
    <location>
        <begin position="192"/>
        <end position="209"/>
    </location>
</feature>
<evidence type="ECO:0000256" key="7">
    <source>
        <dbReference type="ARBA" id="ARBA00023136"/>
    </source>
</evidence>
<feature type="compositionally biased region" description="Low complexity" evidence="15">
    <location>
        <begin position="210"/>
        <end position="229"/>
    </location>
</feature>
<keyword evidence="10" id="KW-0961">Cell wall biogenesis/degradation</keyword>
<dbReference type="SUPFAM" id="SSF51445">
    <property type="entry name" value="(Trans)glycosidases"/>
    <property type="match status" value="1"/>
</dbReference>
<evidence type="ECO:0000256" key="9">
    <source>
        <dbReference type="ARBA" id="ARBA00023277"/>
    </source>
</evidence>
<comment type="caution">
    <text evidence="17">The sequence shown here is derived from an EMBL/GenBank/DDBJ whole genome shotgun (WGS) entry which is preliminary data.</text>
</comment>
<feature type="compositionally biased region" description="Polar residues" evidence="15">
    <location>
        <begin position="230"/>
        <end position="240"/>
    </location>
</feature>
<evidence type="ECO:0000256" key="5">
    <source>
        <dbReference type="ARBA" id="ARBA00022475"/>
    </source>
</evidence>
<evidence type="ECO:0000256" key="11">
    <source>
        <dbReference type="ARBA" id="ARBA00023326"/>
    </source>
</evidence>
<dbReference type="Proteomes" id="UP001172684">
    <property type="component" value="Unassembled WGS sequence"/>
</dbReference>
<evidence type="ECO:0000313" key="17">
    <source>
        <dbReference type="EMBL" id="KAJ9666231.1"/>
    </source>
</evidence>
<proteinExistence type="inferred from homology"/>
<evidence type="ECO:0000256" key="3">
    <source>
        <dbReference type="ARBA" id="ARBA00008773"/>
    </source>
</evidence>
<evidence type="ECO:0000256" key="16">
    <source>
        <dbReference type="SAM" id="Phobius"/>
    </source>
</evidence>
<feature type="transmembrane region" description="Helical" evidence="16">
    <location>
        <begin position="375"/>
        <end position="399"/>
    </location>
</feature>
<comment type="subcellular location">
    <subcellularLocation>
        <location evidence="2">Cell membrane</location>
        <topology evidence="2">Single-pass type II membrane protein</topology>
    </subcellularLocation>
</comment>
<evidence type="ECO:0000256" key="13">
    <source>
        <dbReference type="ARBA" id="ARBA00042373"/>
    </source>
</evidence>
<dbReference type="Gene3D" id="3.20.20.80">
    <property type="entry name" value="Glycosidases"/>
    <property type="match status" value="1"/>
</dbReference>
<keyword evidence="7 16" id="KW-0472">Membrane</keyword>
<name>A0ABQ9NYU7_9PEZI</name>
<feature type="compositionally biased region" description="Basic and acidic residues" evidence="15">
    <location>
        <begin position="11"/>
        <end position="22"/>
    </location>
</feature>
<keyword evidence="9" id="KW-0119">Carbohydrate metabolism</keyword>
<keyword evidence="16" id="KW-0812">Transmembrane</keyword>
<dbReference type="PANTHER" id="PTHR16631:SF17">
    <property type="entry name" value="GLUCAN ENDO-1,3-BETA-GLUCOSIDASE BTGC"/>
    <property type="match status" value="1"/>
</dbReference>
<keyword evidence="8" id="KW-0325">Glycoprotein</keyword>
<dbReference type="InterPro" id="IPR050732">
    <property type="entry name" value="Beta-glucan_modifiers"/>
</dbReference>
<gene>
    <name evidence="17" type="ORF">H2201_003665</name>
</gene>
<feature type="compositionally biased region" description="Polar residues" evidence="15">
    <location>
        <begin position="85"/>
        <end position="94"/>
    </location>
</feature>
<comment type="similarity">
    <text evidence="3">Belongs to the glycosyl hydrolase 17 family.</text>
</comment>